<keyword evidence="14" id="KW-1185">Reference proteome</keyword>
<dbReference type="GeneID" id="7836776"/>
<dbReference type="InterPro" id="IPR051131">
    <property type="entry name" value="NEK_Ser/Thr_kinase_NIMA"/>
</dbReference>
<dbReference type="Pfam" id="PF00069">
    <property type="entry name" value="Pkinase"/>
    <property type="match status" value="1"/>
</dbReference>
<evidence type="ECO:0000256" key="1">
    <source>
        <dbReference type="ARBA" id="ARBA00010886"/>
    </source>
</evidence>
<dbReference type="KEGG" id="tet:TTHERM_00947540"/>
<dbReference type="AlphaFoldDB" id="I7MF77"/>
<dbReference type="Gene3D" id="3.30.200.20">
    <property type="entry name" value="Phosphorylase Kinase, domain 1"/>
    <property type="match status" value="1"/>
</dbReference>
<evidence type="ECO:0000256" key="10">
    <source>
        <dbReference type="PROSITE-ProRule" id="PRU10141"/>
    </source>
</evidence>
<dbReference type="CDD" id="cd08215">
    <property type="entry name" value="STKc_Nek"/>
    <property type="match status" value="1"/>
</dbReference>
<dbReference type="GO" id="GO:0004674">
    <property type="term" value="F:protein serine/threonine kinase activity"/>
    <property type="evidence" value="ECO:0007669"/>
    <property type="project" value="UniProtKB-KW"/>
</dbReference>
<dbReference type="eggNOG" id="KOG1826">
    <property type="taxonomic scope" value="Eukaryota"/>
</dbReference>
<keyword evidence="4" id="KW-0808">Transferase</keyword>
<evidence type="ECO:0000256" key="3">
    <source>
        <dbReference type="ARBA" id="ARBA00022527"/>
    </source>
</evidence>
<feature type="binding site" evidence="10">
    <location>
        <position position="40"/>
    </location>
    <ligand>
        <name>ATP</name>
        <dbReference type="ChEBI" id="CHEBI:30616"/>
    </ligand>
</feature>
<name>I7MF77_TETTS</name>
<dbReference type="RefSeq" id="XP_001030990.1">
    <property type="nucleotide sequence ID" value="XM_001030990.3"/>
</dbReference>
<dbReference type="HOGENOM" id="CLU_000288_183_1_1"/>
<dbReference type="PROSITE" id="PS00108">
    <property type="entry name" value="PROTEIN_KINASE_ST"/>
    <property type="match status" value="1"/>
</dbReference>
<evidence type="ECO:0000313" key="14">
    <source>
        <dbReference type="Proteomes" id="UP000009168"/>
    </source>
</evidence>
<comment type="similarity">
    <text evidence="1">Belongs to the protein kinase superfamily. NEK Ser/Thr protein kinase family. NIMA subfamily.</text>
</comment>
<dbReference type="STRING" id="312017.I7MF77"/>
<dbReference type="InterPro" id="IPR017441">
    <property type="entry name" value="Protein_kinase_ATP_BS"/>
</dbReference>
<comment type="catalytic activity">
    <reaction evidence="9">
        <text>L-seryl-[protein] + ATP = O-phospho-L-seryl-[protein] + ADP + H(+)</text>
        <dbReference type="Rhea" id="RHEA:17989"/>
        <dbReference type="Rhea" id="RHEA-COMP:9863"/>
        <dbReference type="Rhea" id="RHEA-COMP:11604"/>
        <dbReference type="ChEBI" id="CHEBI:15378"/>
        <dbReference type="ChEBI" id="CHEBI:29999"/>
        <dbReference type="ChEBI" id="CHEBI:30616"/>
        <dbReference type="ChEBI" id="CHEBI:83421"/>
        <dbReference type="ChEBI" id="CHEBI:456216"/>
        <dbReference type="EC" id="2.7.11.1"/>
    </reaction>
</comment>
<dbReference type="InterPro" id="IPR000719">
    <property type="entry name" value="Prot_kinase_dom"/>
</dbReference>
<keyword evidence="3" id="KW-0723">Serine/threonine-protein kinase</keyword>
<evidence type="ECO:0000256" key="9">
    <source>
        <dbReference type="ARBA" id="ARBA00048679"/>
    </source>
</evidence>
<evidence type="ECO:0000256" key="7">
    <source>
        <dbReference type="ARBA" id="ARBA00022840"/>
    </source>
</evidence>
<dbReference type="PROSITE" id="PS50011">
    <property type="entry name" value="PROTEIN_KINASE_DOM"/>
    <property type="match status" value="1"/>
</dbReference>
<evidence type="ECO:0000256" key="5">
    <source>
        <dbReference type="ARBA" id="ARBA00022741"/>
    </source>
</evidence>
<dbReference type="OrthoDB" id="248923at2759"/>
<evidence type="ECO:0000256" key="2">
    <source>
        <dbReference type="ARBA" id="ARBA00012513"/>
    </source>
</evidence>
<accession>I7MF77</accession>
<proteinExistence type="inferred from homology"/>
<dbReference type="GO" id="GO:0005524">
    <property type="term" value="F:ATP binding"/>
    <property type="evidence" value="ECO:0007669"/>
    <property type="project" value="UniProtKB-UniRule"/>
</dbReference>
<feature type="compositionally biased region" description="Polar residues" evidence="11">
    <location>
        <begin position="318"/>
        <end position="343"/>
    </location>
</feature>
<dbReference type="SUPFAM" id="SSF56112">
    <property type="entry name" value="Protein kinase-like (PK-like)"/>
    <property type="match status" value="1"/>
</dbReference>
<organism evidence="13 14">
    <name type="scientific">Tetrahymena thermophila (strain SB210)</name>
    <dbReference type="NCBI Taxonomy" id="312017"/>
    <lineage>
        <taxon>Eukaryota</taxon>
        <taxon>Sar</taxon>
        <taxon>Alveolata</taxon>
        <taxon>Ciliophora</taxon>
        <taxon>Intramacronucleata</taxon>
        <taxon>Oligohymenophorea</taxon>
        <taxon>Hymenostomatida</taxon>
        <taxon>Tetrahymenina</taxon>
        <taxon>Tetrahymenidae</taxon>
        <taxon>Tetrahymena</taxon>
    </lineage>
</organism>
<dbReference type="SMART" id="SM00220">
    <property type="entry name" value="S_TKc"/>
    <property type="match status" value="1"/>
</dbReference>
<keyword evidence="5 10" id="KW-0547">Nucleotide-binding</keyword>
<dbReference type="PANTHER" id="PTHR44899:SF3">
    <property type="entry name" value="SERINE_THREONINE-PROTEIN KINASE NEK1"/>
    <property type="match status" value="1"/>
</dbReference>
<dbReference type="InParanoid" id="I7MF77"/>
<gene>
    <name evidence="13" type="ORF">TTHERM_00947540</name>
</gene>
<dbReference type="PANTHER" id="PTHR44899">
    <property type="entry name" value="CAMK FAMILY PROTEIN KINASE"/>
    <property type="match status" value="1"/>
</dbReference>
<reference evidence="14" key="1">
    <citation type="journal article" date="2006" name="PLoS Biol.">
        <title>Macronuclear genome sequence of the ciliate Tetrahymena thermophila, a model eukaryote.</title>
        <authorList>
            <person name="Eisen J.A."/>
            <person name="Coyne R.S."/>
            <person name="Wu M."/>
            <person name="Wu D."/>
            <person name="Thiagarajan M."/>
            <person name="Wortman J.R."/>
            <person name="Badger J.H."/>
            <person name="Ren Q."/>
            <person name="Amedeo P."/>
            <person name="Jones K.M."/>
            <person name="Tallon L.J."/>
            <person name="Delcher A.L."/>
            <person name="Salzberg S.L."/>
            <person name="Silva J.C."/>
            <person name="Haas B.J."/>
            <person name="Majoros W.H."/>
            <person name="Farzad M."/>
            <person name="Carlton J.M."/>
            <person name="Smith R.K. Jr."/>
            <person name="Garg J."/>
            <person name="Pearlman R.E."/>
            <person name="Karrer K.M."/>
            <person name="Sun L."/>
            <person name="Manning G."/>
            <person name="Elde N.C."/>
            <person name="Turkewitz A.P."/>
            <person name="Asai D.J."/>
            <person name="Wilkes D.E."/>
            <person name="Wang Y."/>
            <person name="Cai H."/>
            <person name="Collins K."/>
            <person name="Stewart B.A."/>
            <person name="Lee S.R."/>
            <person name="Wilamowska K."/>
            <person name="Weinberg Z."/>
            <person name="Ruzzo W.L."/>
            <person name="Wloga D."/>
            <person name="Gaertig J."/>
            <person name="Frankel J."/>
            <person name="Tsao C.-C."/>
            <person name="Gorovsky M.A."/>
            <person name="Keeling P.J."/>
            <person name="Waller R.F."/>
            <person name="Patron N.J."/>
            <person name="Cherry J.M."/>
            <person name="Stover N.A."/>
            <person name="Krieger C.J."/>
            <person name="del Toro C."/>
            <person name="Ryder H.F."/>
            <person name="Williamson S.C."/>
            <person name="Barbeau R.A."/>
            <person name="Hamilton E.P."/>
            <person name="Orias E."/>
        </authorList>
    </citation>
    <scope>NUCLEOTIDE SEQUENCE [LARGE SCALE GENOMIC DNA]</scope>
    <source>
        <strain evidence="14">SB210</strain>
    </source>
</reference>
<dbReference type="Gene3D" id="1.10.510.10">
    <property type="entry name" value="Transferase(Phosphotransferase) domain 1"/>
    <property type="match status" value="1"/>
</dbReference>
<evidence type="ECO:0000313" key="13">
    <source>
        <dbReference type="EMBL" id="EAR83327.1"/>
    </source>
</evidence>
<protein>
    <recommendedName>
        <fullName evidence="2">non-specific serine/threonine protein kinase</fullName>
        <ecNumber evidence="2">2.7.11.1</ecNumber>
    </recommendedName>
</protein>
<evidence type="ECO:0000256" key="4">
    <source>
        <dbReference type="ARBA" id="ARBA00022679"/>
    </source>
</evidence>
<dbReference type="OMA" id="YVIAYKE"/>
<feature type="domain" description="Protein kinase" evidence="12">
    <location>
        <begin position="11"/>
        <end position="267"/>
    </location>
</feature>
<dbReference type="InterPro" id="IPR008271">
    <property type="entry name" value="Ser/Thr_kinase_AS"/>
</dbReference>
<dbReference type="EC" id="2.7.11.1" evidence="2"/>
<dbReference type="InterPro" id="IPR011009">
    <property type="entry name" value="Kinase-like_dom_sf"/>
</dbReference>
<keyword evidence="7 10" id="KW-0067">ATP-binding</keyword>
<evidence type="ECO:0000259" key="12">
    <source>
        <dbReference type="PROSITE" id="PS50011"/>
    </source>
</evidence>
<keyword evidence="6 13" id="KW-0418">Kinase</keyword>
<sequence>MSSSSSQLKDFDIIKTLGEGSFAKVYKVVRKSDGQSYAMKRCKIGLMKQRDKDNALNEVRILASIKNQYVIAYKEAIYDEQSECLFVIMEYAAGGDLHQQVKSCIKSKTYLDENQIWIWTIQMLYGLKALHDLKILHRDLKCANIFLDSRRNAKIGDLNVSKITQANLARTQVGTPYYTSPEVWKDQMYNNKSDIWSLGCLIYELCAQKPPFLASDMPSLFKKIGKGIYERIPSRYSSELSNLISQCLNINQITRPDCDQLLNLPIIKKKIEDLNIKLETFSKEDSNAQAINQKLSVLDQIKFPANKKNLQERLPKPSYNTNSQQEIKKFTPNNQIGTYQTPTSEELKNMRRVRSNSGIQLKSQNSQPQQYQRFDLLLEQEIQRRLNNLNSREYLSQQSQQNIPSSSNLDLRKRKISEDFQNYQYRQLFQDNHYNLNYINKPTQFERKRSDRHSYYERNRDQENDIQYSNRIIPHRDIYSAKNPFSGDSKNANQYIKKPYSIRNDIPLPYSSLNSNKEALYFGGAKRVQTEVRSLLSKQYR</sequence>
<feature type="region of interest" description="Disordered" evidence="11">
    <location>
        <begin position="308"/>
        <end position="343"/>
    </location>
</feature>
<dbReference type="EMBL" id="GG662452">
    <property type="protein sequence ID" value="EAR83327.1"/>
    <property type="molecule type" value="Genomic_DNA"/>
</dbReference>
<evidence type="ECO:0000256" key="11">
    <source>
        <dbReference type="SAM" id="MobiDB-lite"/>
    </source>
</evidence>
<dbReference type="PROSITE" id="PS00107">
    <property type="entry name" value="PROTEIN_KINASE_ATP"/>
    <property type="match status" value="1"/>
</dbReference>
<dbReference type="Proteomes" id="UP000009168">
    <property type="component" value="Unassembled WGS sequence"/>
</dbReference>
<comment type="catalytic activity">
    <reaction evidence="8">
        <text>L-threonyl-[protein] + ATP = O-phospho-L-threonyl-[protein] + ADP + H(+)</text>
        <dbReference type="Rhea" id="RHEA:46608"/>
        <dbReference type="Rhea" id="RHEA-COMP:11060"/>
        <dbReference type="Rhea" id="RHEA-COMP:11605"/>
        <dbReference type="ChEBI" id="CHEBI:15378"/>
        <dbReference type="ChEBI" id="CHEBI:30013"/>
        <dbReference type="ChEBI" id="CHEBI:30616"/>
        <dbReference type="ChEBI" id="CHEBI:61977"/>
        <dbReference type="ChEBI" id="CHEBI:456216"/>
        <dbReference type="EC" id="2.7.11.1"/>
    </reaction>
</comment>
<dbReference type="FunFam" id="3.30.200.20:FF:000097">
    <property type="entry name" value="Probable serine/threonine-protein kinase nek1"/>
    <property type="match status" value="1"/>
</dbReference>
<evidence type="ECO:0000256" key="8">
    <source>
        <dbReference type="ARBA" id="ARBA00047899"/>
    </source>
</evidence>
<evidence type="ECO:0000256" key="6">
    <source>
        <dbReference type="ARBA" id="ARBA00022777"/>
    </source>
</evidence>